<protein>
    <recommendedName>
        <fullName evidence="1">DUF7673 domain-containing protein</fullName>
    </recommendedName>
</protein>
<evidence type="ECO:0000313" key="3">
    <source>
        <dbReference type="Proteomes" id="UP000736373"/>
    </source>
</evidence>
<gene>
    <name evidence="2" type="ORF">F6X42_37225</name>
</gene>
<sequence>MRNCAEDIAPAEKRVLENLLAIAAGNTGQSRRVADCLLAWWNPGSCGSYDLTTAWGCDVEIVEDMITVFGLASRAHSYPDTRAYEEQFKAVSRAPPAGHDSSAT</sequence>
<organism evidence="2 3">
    <name type="scientific">Paraburkholderia podalyriae</name>
    <dbReference type="NCBI Taxonomy" id="1938811"/>
    <lineage>
        <taxon>Bacteria</taxon>
        <taxon>Pseudomonadati</taxon>
        <taxon>Pseudomonadota</taxon>
        <taxon>Betaproteobacteria</taxon>
        <taxon>Burkholderiales</taxon>
        <taxon>Burkholderiaceae</taxon>
        <taxon>Paraburkholderia</taxon>
    </lineage>
</organism>
<feature type="domain" description="DUF7673" evidence="1">
    <location>
        <begin position="15"/>
        <end position="92"/>
    </location>
</feature>
<dbReference type="EMBL" id="VZQQ01000072">
    <property type="protein sequence ID" value="MBC8751915.1"/>
    <property type="molecule type" value="Genomic_DNA"/>
</dbReference>
<dbReference type="Pfam" id="PF24720">
    <property type="entry name" value="DUF7673"/>
    <property type="match status" value="1"/>
</dbReference>
<accession>A0ABR7Q045</accession>
<evidence type="ECO:0000313" key="2">
    <source>
        <dbReference type="EMBL" id="MBC8751915.1"/>
    </source>
</evidence>
<reference evidence="2 3" key="1">
    <citation type="submission" date="2019-09" db="EMBL/GenBank/DDBJ databases">
        <title>Paraburkholderia podalyriae sp. nov., A South African Podalyria-associated rhizobium.</title>
        <authorList>
            <person name="Mavima L."/>
            <person name="Beukes C.W."/>
            <person name="Palmer M."/>
            <person name="De Meyer S.E."/>
            <person name="James E.K."/>
            <person name="Maluk M."/>
            <person name="Avontuur J.R."/>
            <person name="Chan W.Y."/>
            <person name="Venter S.N."/>
            <person name="Steenkamp E.T."/>
        </authorList>
    </citation>
    <scope>NUCLEOTIDE SEQUENCE [LARGE SCALE GENOMIC DNA]</scope>
    <source>
        <strain evidence="2 3">WC7.3b</strain>
    </source>
</reference>
<name>A0ABR7Q045_9BURK</name>
<proteinExistence type="predicted"/>
<dbReference type="InterPro" id="IPR056090">
    <property type="entry name" value="DUF7673"/>
</dbReference>
<keyword evidence="3" id="KW-1185">Reference proteome</keyword>
<dbReference type="Proteomes" id="UP000736373">
    <property type="component" value="Unassembled WGS sequence"/>
</dbReference>
<evidence type="ECO:0000259" key="1">
    <source>
        <dbReference type="Pfam" id="PF24720"/>
    </source>
</evidence>
<comment type="caution">
    <text evidence="2">The sequence shown here is derived from an EMBL/GenBank/DDBJ whole genome shotgun (WGS) entry which is preliminary data.</text>
</comment>